<evidence type="ECO:0000313" key="2">
    <source>
        <dbReference type="Proteomes" id="UP000789901"/>
    </source>
</evidence>
<dbReference type="Proteomes" id="UP000789901">
    <property type="component" value="Unassembled WGS sequence"/>
</dbReference>
<protein>
    <submittedName>
        <fullName evidence="1">3367_t:CDS:1</fullName>
    </submittedName>
</protein>
<evidence type="ECO:0000313" key="1">
    <source>
        <dbReference type="EMBL" id="CAG8854144.1"/>
    </source>
</evidence>
<reference evidence="1 2" key="1">
    <citation type="submission" date="2021-06" db="EMBL/GenBank/DDBJ databases">
        <authorList>
            <person name="Kallberg Y."/>
            <person name="Tangrot J."/>
            <person name="Rosling A."/>
        </authorList>
    </citation>
    <scope>NUCLEOTIDE SEQUENCE [LARGE SCALE GENOMIC DNA]</scope>
    <source>
        <strain evidence="1 2">120-4 pot B 10/14</strain>
    </source>
</reference>
<sequence>MVKLFKLGNVMVIKEDTQARATYTVYDFNYLPDDVISELLEQTKTIKTYGKKTMFHLQFK</sequence>
<name>A0ABN7XJK1_GIGMA</name>
<proteinExistence type="predicted"/>
<gene>
    <name evidence="1" type="ORF">GMARGA_LOCUS42965</name>
</gene>
<comment type="caution">
    <text evidence="1">The sequence shown here is derived from an EMBL/GenBank/DDBJ whole genome shotgun (WGS) entry which is preliminary data.</text>
</comment>
<dbReference type="EMBL" id="CAJVQB010133959">
    <property type="protein sequence ID" value="CAG8854144.1"/>
    <property type="molecule type" value="Genomic_DNA"/>
</dbReference>
<keyword evidence="2" id="KW-1185">Reference proteome</keyword>
<organism evidence="1 2">
    <name type="scientific">Gigaspora margarita</name>
    <dbReference type="NCBI Taxonomy" id="4874"/>
    <lineage>
        <taxon>Eukaryota</taxon>
        <taxon>Fungi</taxon>
        <taxon>Fungi incertae sedis</taxon>
        <taxon>Mucoromycota</taxon>
        <taxon>Glomeromycotina</taxon>
        <taxon>Glomeromycetes</taxon>
        <taxon>Diversisporales</taxon>
        <taxon>Gigasporaceae</taxon>
        <taxon>Gigaspora</taxon>
    </lineage>
</organism>
<accession>A0ABN7XJK1</accession>
<feature type="non-terminal residue" evidence="1">
    <location>
        <position position="60"/>
    </location>
</feature>